<name>A0A9D7FAU1_9RHOO</name>
<feature type="domain" description="Penicillin-binding protein transpeptidase" evidence="17">
    <location>
        <begin position="257"/>
        <end position="553"/>
    </location>
</feature>
<evidence type="ECO:0000259" key="17">
    <source>
        <dbReference type="Pfam" id="PF00905"/>
    </source>
</evidence>
<keyword evidence="15 16" id="KW-0961">Cell wall biogenesis/degradation</keyword>
<evidence type="ECO:0000256" key="3">
    <source>
        <dbReference type="ARBA" id="ARBA00022519"/>
    </source>
</evidence>
<evidence type="ECO:0000256" key="16">
    <source>
        <dbReference type="HAMAP-Rule" id="MF_02080"/>
    </source>
</evidence>
<keyword evidence="14 16" id="KW-0131">Cell cycle</keyword>
<evidence type="ECO:0000256" key="8">
    <source>
        <dbReference type="ARBA" id="ARBA00022801"/>
    </source>
</evidence>
<comment type="subcellular location">
    <subcellularLocation>
        <location evidence="1">Membrane</location>
    </subcellularLocation>
</comment>
<evidence type="ECO:0000256" key="14">
    <source>
        <dbReference type="ARBA" id="ARBA00023306"/>
    </source>
</evidence>
<gene>
    <name evidence="16" type="primary">ftsI</name>
    <name evidence="19" type="ORF">IPJ48_08065</name>
</gene>
<comment type="caution">
    <text evidence="19">The sequence shown here is derived from an EMBL/GenBank/DDBJ whole genome shotgun (WGS) entry which is preliminary data.</text>
</comment>
<dbReference type="HAMAP" id="MF_02080">
    <property type="entry name" value="FtsI_transpept"/>
    <property type="match status" value="1"/>
</dbReference>
<dbReference type="Gene3D" id="3.40.710.10">
    <property type="entry name" value="DD-peptidase/beta-lactamase superfamily"/>
    <property type="match status" value="1"/>
</dbReference>
<evidence type="ECO:0000256" key="7">
    <source>
        <dbReference type="ARBA" id="ARBA00022692"/>
    </source>
</evidence>
<comment type="pathway">
    <text evidence="16">Cell wall biogenesis; peptidoglycan biosynthesis.</text>
</comment>
<evidence type="ECO:0000256" key="13">
    <source>
        <dbReference type="ARBA" id="ARBA00023210"/>
    </source>
</evidence>
<dbReference type="EMBL" id="JADJNC010000011">
    <property type="protein sequence ID" value="MBK7423038.1"/>
    <property type="molecule type" value="Genomic_DNA"/>
</dbReference>
<dbReference type="GO" id="GO:0008955">
    <property type="term" value="F:peptidoglycan glycosyltransferase activity"/>
    <property type="evidence" value="ECO:0007669"/>
    <property type="project" value="InterPro"/>
</dbReference>
<feature type="domain" description="Penicillin-binding protein dimerisation" evidence="18">
    <location>
        <begin position="70"/>
        <end position="216"/>
    </location>
</feature>
<dbReference type="InterPro" id="IPR005311">
    <property type="entry name" value="PBP_dimer"/>
</dbReference>
<dbReference type="GO" id="GO:0006508">
    <property type="term" value="P:proteolysis"/>
    <property type="evidence" value="ECO:0007669"/>
    <property type="project" value="UniProtKB-KW"/>
</dbReference>
<feature type="active site" description="Acyl-ester intermediate" evidence="16">
    <location>
        <position position="304"/>
    </location>
</feature>
<dbReference type="GO" id="GO:0071555">
    <property type="term" value="P:cell wall organization"/>
    <property type="evidence" value="ECO:0007669"/>
    <property type="project" value="UniProtKB-KW"/>
</dbReference>
<evidence type="ECO:0000256" key="9">
    <source>
        <dbReference type="ARBA" id="ARBA00022960"/>
    </source>
</evidence>
<keyword evidence="12 16" id="KW-0472">Membrane</keyword>
<keyword evidence="11 16" id="KW-1133">Transmembrane helix</keyword>
<dbReference type="GO" id="GO:0009002">
    <property type="term" value="F:serine-type D-Ala-D-Ala carboxypeptidase activity"/>
    <property type="evidence" value="ECO:0007669"/>
    <property type="project" value="UniProtKB-UniRule"/>
</dbReference>
<dbReference type="EC" id="3.4.16.4" evidence="16"/>
<organism evidence="19 20">
    <name type="scientific">Candidatus Propionivibrio dominans</name>
    <dbReference type="NCBI Taxonomy" id="2954373"/>
    <lineage>
        <taxon>Bacteria</taxon>
        <taxon>Pseudomonadati</taxon>
        <taxon>Pseudomonadota</taxon>
        <taxon>Betaproteobacteria</taxon>
        <taxon>Rhodocyclales</taxon>
        <taxon>Rhodocyclaceae</taxon>
        <taxon>Propionivibrio</taxon>
    </lineage>
</organism>
<dbReference type="PANTHER" id="PTHR30627">
    <property type="entry name" value="PEPTIDOGLYCAN D,D-TRANSPEPTIDASE"/>
    <property type="match status" value="1"/>
</dbReference>
<keyword evidence="9 16" id="KW-0133">Cell shape</keyword>
<dbReference type="GO" id="GO:0009252">
    <property type="term" value="P:peptidoglycan biosynthetic process"/>
    <property type="evidence" value="ECO:0007669"/>
    <property type="project" value="UniProtKB-UniRule"/>
</dbReference>
<comment type="function">
    <text evidence="16">Catalyzes cross-linking of the peptidoglycan cell wall at the division septum.</text>
</comment>
<dbReference type="InterPro" id="IPR001460">
    <property type="entry name" value="PCN-bd_Tpept"/>
</dbReference>
<dbReference type="GO" id="GO:0008658">
    <property type="term" value="F:penicillin binding"/>
    <property type="evidence" value="ECO:0007669"/>
    <property type="project" value="InterPro"/>
</dbReference>
<dbReference type="Pfam" id="PF03717">
    <property type="entry name" value="PBP_dimer"/>
    <property type="match status" value="1"/>
</dbReference>
<keyword evidence="13 16" id="KW-0717">Septation</keyword>
<evidence type="ECO:0000256" key="6">
    <source>
        <dbReference type="ARBA" id="ARBA00022670"/>
    </source>
</evidence>
<dbReference type="GO" id="GO:0005886">
    <property type="term" value="C:plasma membrane"/>
    <property type="evidence" value="ECO:0007669"/>
    <property type="project" value="UniProtKB-UniRule"/>
</dbReference>
<sequence length="595" mass="64201">MMRFRGARAHRFAESPLLKLRLPAWRSRLMALLILSCFAVLIGRSFYLQVLHNDFLQEKGESRYRRDLEISASRGRIADRNGEVLAISTPMKSVWAIPADARLTPEQGKQLAGLLEMDVKELSRKLASDKTFVFLQRQLPPDVGEKVAALKLPGIGLNKEYRRFYPSGEMTAHIVGFTGVDDKGLEGVELAYQSQLLGHPGSRSVIKDRRGQIVEDVGSIKSPQDGKDIRLALDSKIQYLAYSYLKQAIIDNKAKAGGAVVVDAKSGEILALANWPTYNPNNREHLSGGQLRNRAVTDTFEPGSTLKPFTIAQALESGKVRFDTIINCAPGKLTIGSATISDAHPHGALTVAQVIQKSSNVGAAKIAGMLTSQQMWDMFDAAGFGQVSRLGFPGEVSGRLRPWKTWRPIEQATMSYGHGISVSLMQLARAYSVFAREGDMIPLTLTKQDSLPLGSVPVFSQQTAREVRAMLEMAVQPGGTAPKAQIPGYRVAGKTGTAHKLEGGQYANKYVSSFVGFAPASDPRLIVAIMIDEPSGGKHYGGDVAGPVFAGVMGGALRTLGIAPDAPLRAEGKSLGVQVAQSGNATKALPAKEKL</sequence>
<dbReference type="PANTHER" id="PTHR30627:SF1">
    <property type="entry name" value="PEPTIDOGLYCAN D,D-TRANSPEPTIDASE FTSI"/>
    <property type="match status" value="1"/>
</dbReference>
<protein>
    <recommendedName>
        <fullName evidence="16">Peptidoglycan D,D-transpeptidase FtsI</fullName>
        <ecNumber evidence="16">3.4.16.4</ecNumber>
    </recommendedName>
    <alternativeName>
        <fullName evidence="16">Penicillin-binding protein 3</fullName>
        <shortName evidence="16">PBP-3</shortName>
    </alternativeName>
</protein>
<dbReference type="Pfam" id="PF00905">
    <property type="entry name" value="Transpeptidase"/>
    <property type="match status" value="1"/>
</dbReference>
<evidence type="ECO:0000256" key="1">
    <source>
        <dbReference type="ARBA" id="ARBA00004370"/>
    </source>
</evidence>
<evidence type="ECO:0000256" key="11">
    <source>
        <dbReference type="ARBA" id="ARBA00022989"/>
    </source>
</evidence>
<proteinExistence type="inferred from homology"/>
<evidence type="ECO:0000256" key="5">
    <source>
        <dbReference type="ARBA" id="ARBA00022645"/>
    </source>
</evidence>
<evidence type="ECO:0000256" key="10">
    <source>
        <dbReference type="ARBA" id="ARBA00022984"/>
    </source>
</evidence>
<keyword evidence="2 16" id="KW-1003">Cell membrane</keyword>
<keyword evidence="6 16" id="KW-0645">Protease</keyword>
<dbReference type="Proteomes" id="UP000886602">
    <property type="component" value="Unassembled WGS sequence"/>
</dbReference>
<evidence type="ECO:0000313" key="20">
    <source>
        <dbReference type="Proteomes" id="UP000886602"/>
    </source>
</evidence>
<dbReference type="SUPFAM" id="SSF56519">
    <property type="entry name" value="Penicillin binding protein dimerisation domain"/>
    <property type="match status" value="1"/>
</dbReference>
<evidence type="ECO:0000313" key="19">
    <source>
        <dbReference type="EMBL" id="MBK7423038.1"/>
    </source>
</evidence>
<evidence type="ECO:0000259" key="18">
    <source>
        <dbReference type="Pfam" id="PF03717"/>
    </source>
</evidence>
<keyword evidence="8 16" id="KW-0378">Hydrolase</keyword>
<accession>A0A9D7FAU1</accession>
<keyword evidence="7 16" id="KW-0812">Transmembrane</keyword>
<evidence type="ECO:0000256" key="15">
    <source>
        <dbReference type="ARBA" id="ARBA00023316"/>
    </source>
</evidence>
<dbReference type="GO" id="GO:0000917">
    <property type="term" value="P:division septum assembly"/>
    <property type="evidence" value="ECO:0007669"/>
    <property type="project" value="UniProtKB-KW"/>
</dbReference>
<dbReference type="Gene3D" id="3.90.1310.10">
    <property type="entry name" value="Penicillin-binding protein 2a (Domain 2)"/>
    <property type="match status" value="1"/>
</dbReference>
<dbReference type="GO" id="GO:0008360">
    <property type="term" value="P:regulation of cell shape"/>
    <property type="evidence" value="ECO:0007669"/>
    <property type="project" value="UniProtKB-KW"/>
</dbReference>
<keyword evidence="5 16" id="KW-0121">Carboxypeptidase</keyword>
<dbReference type="SUPFAM" id="SSF56601">
    <property type="entry name" value="beta-lactamase/transpeptidase-like"/>
    <property type="match status" value="1"/>
</dbReference>
<comment type="similarity">
    <text evidence="16">Belongs to the transpeptidase family. FtsI subfamily.</text>
</comment>
<keyword evidence="10 16" id="KW-0573">Peptidoglycan synthesis</keyword>
<comment type="catalytic activity">
    <reaction evidence="16">
        <text>Preferential cleavage: (Ac)2-L-Lys-D-Ala-|-D-Ala. Also transpeptidation of peptidyl-alanyl moieties that are N-acyl substituents of D-alanine.</text>
        <dbReference type="EC" id="3.4.16.4"/>
    </reaction>
</comment>
<dbReference type="GO" id="GO:0043093">
    <property type="term" value="P:FtsZ-dependent cytokinesis"/>
    <property type="evidence" value="ECO:0007669"/>
    <property type="project" value="UniProtKB-UniRule"/>
</dbReference>
<keyword evidence="3 16" id="KW-0997">Cell inner membrane</keyword>
<keyword evidence="4 16" id="KW-0132">Cell division</keyword>
<evidence type="ECO:0000256" key="12">
    <source>
        <dbReference type="ARBA" id="ARBA00023136"/>
    </source>
</evidence>
<dbReference type="InterPro" id="IPR012338">
    <property type="entry name" value="Beta-lactam/transpept-like"/>
</dbReference>
<dbReference type="Gene3D" id="3.30.450.330">
    <property type="match status" value="1"/>
</dbReference>
<evidence type="ECO:0000256" key="4">
    <source>
        <dbReference type="ARBA" id="ARBA00022618"/>
    </source>
</evidence>
<reference evidence="19" key="1">
    <citation type="submission" date="2020-10" db="EMBL/GenBank/DDBJ databases">
        <title>Connecting structure to function with the recovery of over 1000 high-quality activated sludge metagenome-assembled genomes encoding full-length rRNA genes using long-read sequencing.</title>
        <authorList>
            <person name="Singleton C.M."/>
            <person name="Petriglieri F."/>
            <person name="Kristensen J.M."/>
            <person name="Kirkegaard R.H."/>
            <person name="Michaelsen T.Y."/>
            <person name="Andersen M.H."/>
            <person name="Karst S.M."/>
            <person name="Dueholm M.S."/>
            <person name="Nielsen P.H."/>
            <person name="Albertsen M."/>
        </authorList>
    </citation>
    <scope>NUCLEOTIDE SEQUENCE</scope>
    <source>
        <strain evidence="19">EsbW_18-Q3-R4-48_MAXAC.044</strain>
    </source>
</reference>
<dbReference type="InterPro" id="IPR050515">
    <property type="entry name" value="Beta-lactam/transpept"/>
</dbReference>
<dbReference type="InterPro" id="IPR037532">
    <property type="entry name" value="FtsI_transpept"/>
</dbReference>
<dbReference type="InterPro" id="IPR036138">
    <property type="entry name" value="PBP_dimer_sf"/>
</dbReference>
<dbReference type="AlphaFoldDB" id="A0A9D7FAU1"/>
<evidence type="ECO:0000256" key="2">
    <source>
        <dbReference type="ARBA" id="ARBA00022475"/>
    </source>
</evidence>